<feature type="compositionally biased region" description="Polar residues" evidence="1">
    <location>
        <begin position="165"/>
        <end position="179"/>
    </location>
</feature>
<feature type="region of interest" description="Disordered" evidence="1">
    <location>
        <begin position="1"/>
        <end position="41"/>
    </location>
</feature>
<evidence type="ECO:0000313" key="2">
    <source>
        <dbReference type="EnsemblPlants" id="cds.evm.model.04.618"/>
    </source>
</evidence>
<accession>A0A803PI53</accession>
<feature type="compositionally biased region" description="Basic residues" evidence="1">
    <location>
        <begin position="187"/>
        <end position="205"/>
    </location>
</feature>
<dbReference type="EMBL" id="UZAU01000365">
    <property type="status" value="NOT_ANNOTATED_CDS"/>
    <property type="molecule type" value="Genomic_DNA"/>
</dbReference>
<keyword evidence="3" id="KW-1185">Reference proteome</keyword>
<dbReference type="Proteomes" id="UP000596661">
    <property type="component" value="Chromosome 4"/>
</dbReference>
<dbReference type="EnsemblPlants" id="evm.model.04.618">
    <property type="protein sequence ID" value="cds.evm.model.04.618"/>
    <property type="gene ID" value="evm.TU.04.618"/>
</dbReference>
<sequence length="261" mass="28752">MEDPNTTPAQQRDNSVRTTISEASRQNPAAPSIPNSTESQISDNSEYENLFVHDQLLMGWLYGSMTEGIASEVMGCQSASGLWSTLEKLYGAHCRDHMDELITKLQTVRKGSASMADYLKQKRMCADSLALNTLHSFDTRLERLTGLSNSNKMKNTLGALSANYAQKPTHNNTPHFSNTNRHDGKGKSPHSRARGRGGYHGRGRGGRFGGGSKLTRQVCGKYGHSTTISYNHYDDCYMGQQPATTSDQVKEKQFNALIATP</sequence>
<reference evidence="2" key="1">
    <citation type="submission" date="2018-11" db="EMBL/GenBank/DDBJ databases">
        <authorList>
            <person name="Grassa J C."/>
        </authorList>
    </citation>
    <scope>NUCLEOTIDE SEQUENCE [LARGE SCALE GENOMIC DNA]</scope>
</reference>
<evidence type="ECO:0000313" key="3">
    <source>
        <dbReference type="Proteomes" id="UP000596661"/>
    </source>
</evidence>
<protein>
    <submittedName>
        <fullName evidence="2">Uncharacterized protein</fullName>
    </submittedName>
</protein>
<proteinExistence type="predicted"/>
<feature type="region of interest" description="Disordered" evidence="1">
    <location>
        <begin position="165"/>
        <end position="214"/>
    </location>
</feature>
<name>A0A803PI53_CANSA</name>
<dbReference type="PANTHER" id="PTHR47481">
    <property type="match status" value="1"/>
</dbReference>
<dbReference type="Gramene" id="evm.model.04.618">
    <property type="protein sequence ID" value="cds.evm.model.04.618"/>
    <property type="gene ID" value="evm.TU.04.618"/>
</dbReference>
<dbReference type="PANTHER" id="PTHR47481:SF22">
    <property type="entry name" value="RETROTRANSPOSON GAG DOMAIN-CONTAINING PROTEIN"/>
    <property type="match status" value="1"/>
</dbReference>
<organism evidence="2 3">
    <name type="scientific">Cannabis sativa</name>
    <name type="common">Hemp</name>
    <name type="synonym">Marijuana</name>
    <dbReference type="NCBI Taxonomy" id="3483"/>
    <lineage>
        <taxon>Eukaryota</taxon>
        <taxon>Viridiplantae</taxon>
        <taxon>Streptophyta</taxon>
        <taxon>Embryophyta</taxon>
        <taxon>Tracheophyta</taxon>
        <taxon>Spermatophyta</taxon>
        <taxon>Magnoliopsida</taxon>
        <taxon>eudicotyledons</taxon>
        <taxon>Gunneridae</taxon>
        <taxon>Pentapetalae</taxon>
        <taxon>rosids</taxon>
        <taxon>fabids</taxon>
        <taxon>Rosales</taxon>
        <taxon>Cannabaceae</taxon>
        <taxon>Cannabis</taxon>
    </lineage>
</organism>
<dbReference type="AlphaFoldDB" id="A0A803PI53"/>
<evidence type="ECO:0000256" key="1">
    <source>
        <dbReference type="SAM" id="MobiDB-lite"/>
    </source>
</evidence>
<reference evidence="2" key="2">
    <citation type="submission" date="2021-03" db="UniProtKB">
        <authorList>
            <consortium name="EnsemblPlants"/>
        </authorList>
    </citation>
    <scope>IDENTIFICATION</scope>
</reference>